<protein>
    <recommendedName>
        <fullName evidence="3">N-acetyltransferase SLI1</fullName>
    </recommendedName>
</protein>
<dbReference type="eggNOG" id="ENOG502RC91">
    <property type="taxonomic scope" value="Eukaryota"/>
</dbReference>
<dbReference type="PANTHER" id="PTHR28037">
    <property type="entry name" value="ALCOHOL O-ACETYLTRANSFERASE 1-RELATED"/>
    <property type="match status" value="1"/>
</dbReference>
<evidence type="ECO:0008006" key="3">
    <source>
        <dbReference type="Google" id="ProtNLM"/>
    </source>
</evidence>
<dbReference type="InterPro" id="IPR010828">
    <property type="entry name" value="Atf2/Sli1-like"/>
</dbReference>
<gene>
    <name evidence="1" type="ORF">ZYGR_0R00650</name>
</gene>
<proteinExistence type="predicted"/>
<dbReference type="GO" id="GO:0005886">
    <property type="term" value="C:plasma membrane"/>
    <property type="evidence" value="ECO:0007669"/>
    <property type="project" value="EnsemblFungi"/>
</dbReference>
<dbReference type="GO" id="GO:0009410">
    <property type="term" value="P:response to xenobiotic stimulus"/>
    <property type="evidence" value="ECO:0007669"/>
    <property type="project" value="EnsemblFungi"/>
</dbReference>
<evidence type="ECO:0000313" key="2">
    <source>
        <dbReference type="Proteomes" id="UP000187013"/>
    </source>
</evidence>
<dbReference type="Proteomes" id="UP000187013">
    <property type="component" value="Unassembled WGS sequence"/>
</dbReference>
<dbReference type="GO" id="GO:0005635">
    <property type="term" value="C:nuclear envelope"/>
    <property type="evidence" value="ECO:0007669"/>
    <property type="project" value="EnsemblFungi"/>
</dbReference>
<accession>A0A1Q3A2G5</accession>
<evidence type="ECO:0000313" key="1">
    <source>
        <dbReference type="EMBL" id="GAV49823.1"/>
    </source>
</evidence>
<reference evidence="1 2" key="1">
    <citation type="submission" date="2016-08" db="EMBL/GenBank/DDBJ databases">
        <title>Draft genome sequence of allopolyploid Zygosaccharomyces rouxii.</title>
        <authorList>
            <person name="Watanabe J."/>
            <person name="Uehara K."/>
            <person name="Mogi Y."/>
            <person name="Tsukioka Y."/>
        </authorList>
    </citation>
    <scope>NUCLEOTIDE SEQUENCE [LARGE SCALE GENOMIC DNA]</scope>
    <source>
        <strain evidence="1 2">NBRC 110957</strain>
    </source>
</reference>
<name>A0A1Q3A2G5_ZYGRO</name>
<organism evidence="1 2">
    <name type="scientific">Zygosaccharomyces rouxii</name>
    <dbReference type="NCBI Taxonomy" id="4956"/>
    <lineage>
        <taxon>Eukaryota</taxon>
        <taxon>Fungi</taxon>
        <taxon>Dikarya</taxon>
        <taxon>Ascomycota</taxon>
        <taxon>Saccharomycotina</taxon>
        <taxon>Saccharomycetes</taxon>
        <taxon>Saccharomycetales</taxon>
        <taxon>Saccharomycetaceae</taxon>
        <taxon>Zygosaccharomyces</taxon>
    </lineage>
</organism>
<dbReference type="InterPro" id="IPR052058">
    <property type="entry name" value="Alcohol_O-acetyltransferase"/>
</dbReference>
<dbReference type="SUPFAM" id="SSF52777">
    <property type="entry name" value="CoA-dependent acyltransferases"/>
    <property type="match status" value="2"/>
</dbReference>
<dbReference type="GO" id="GO:0008080">
    <property type="term" value="F:N-acetyltransferase activity"/>
    <property type="evidence" value="ECO:0007669"/>
    <property type="project" value="EnsemblFungi"/>
</dbReference>
<dbReference type="Pfam" id="PF07247">
    <property type="entry name" value="AATase"/>
    <property type="match status" value="1"/>
</dbReference>
<comment type="caution">
    <text evidence="1">The sequence shown here is derived from an EMBL/GenBank/DDBJ whole genome shotgun (WGS) entry which is preliminary data.</text>
</comment>
<dbReference type="Gene3D" id="3.30.559.10">
    <property type="entry name" value="Chloramphenicol acetyltransferase-like domain"/>
    <property type="match status" value="1"/>
</dbReference>
<dbReference type="InterPro" id="IPR023213">
    <property type="entry name" value="CAT-like_dom_sf"/>
</dbReference>
<sequence length="470" mass="53892">MVIGHRKLSSLERYFYTRSIINLHSCFYVGIQLNQLPSRTQIQHALKSTIDTFIQLRCNVGIDEEDGKPYLKIIDQSLELKDVVEFVDWAKFDEDKMNYVFQNYAFPYHTEKPLWKVLVIPNERKLVLLMSHVLFDGMAGVIILQEFLKNLNQSMNAIENTISTVYEPGEIQSFTSNHHPYEDWPIGWKAKLLQFLFAQYLKWKPINADMVGPKSEDFKFNSYFLPHGLLEKRSDSTGGLYQVRCDNLQRNIHLTPEELEKVLQLCKDHRVSFSSLLTALFARSLAKFSDPTSYTGSQMKICLPMNTRSACNKYLQNDDYTKQLGNFVAATTLIANTNDNKPLWELAEAFQKTIVQKVQNGIPDAIGECRLLDVIDMQEFFKAKIAATKPSDTFEVSNLGFQPFNDVEGPFKVTDAFFNQPQGISANFFCSVISTGGGLNCHLTIPRDLERDLAPCIQYVDDWLHEKGRK</sequence>
<dbReference type="PANTHER" id="PTHR28037:SF1">
    <property type="entry name" value="ALCOHOL O-ACETYLTRANSFERASE 1-RELATED"/>
    <property type="match status" value="1"/>
</dbReference>
<dbReference type="EMBL" id="BDGX01000018">
    <property type="protein sequence ID" value="GAV49823.1"/>
    <property type="molecule type" value="Genomic_DNA"/>
</dbReference>
<dbReference type="OrthoDB" id="2150604at2759"/>
<dbReference type="OMA" id="TEINHIF"/>
<dbReference type="AlphaFoldDB" id="A0A1Q3A2G5"/>